<dbReference type="OrthoDB" id="591557at2759"/>
<dbReference type="SUPFAM" id="SSF50965">
    <property type="entry name" value="Galactose oxidase, central domain"/>
    <property type="match status" value="1"/>
</dbReference>
<evidence type="ECO:0000313" key="2">
    <source>
        <dbReference type="Proteomes" id="UP000886595"/>
    </source>
</evidence>
<organism evidence="1 2">
    <name type="scientific">Brassica carinata</name>
    <name type="common">Ethiopian mustard</name>
    <name type="synonym">Abyssinian cabbage</name>
    <dbReference type="NCBI Taxonomy" id="52824"/>
    <lineage>
        <taxon>Eukaryota</taxon>
        <taxon>Viridiplantae</taxon>
        <taxon>Streptophyta</taxon>
        <taxon>Embryophyta</taxon>
        <taxon>Tracheophyta</taxon>
        <taxon>Spermatophyta</taxon>
        <taxon>Magnoliopsida</taxon>
        <taxon>eudicotyledons</taxon>
        <taxon>Gunneridae</taxon>
        <taxon>Pentapetalae</taxon>
        <taxon>rosids</taxon>
        <taxon>malvids</taxon>
        <taxon>Brassicales</taxon>
        <taxon>Brassicaceae</taxon>
        <taxon>Brassiceae</taxon>
        <taxon>Brassica</taxon>
    </lineage>
</organism>
<dbReference type="InterPro" id="IPR050796">
    <property type="entry name" value="SCF_F-box_component"/>
</dbReference>
<proteinExistence type="predicted"/>
<name>A0A8X7UZD3_BRACI</name>
<evidence type="ECO:0000313" key="1">
    <source>
        <dbReference type="EMBL" id="KAG2296432.1"/>
    </source>
</evidence>
<protein>
    <recommendedName>
        <fullName evidence="3">F-box associated domain-containing protein</fullName>
    </recommendedName>
</protein>
<dbReference type="InterPro" id="IPR011043">
    <property type="entry name" value="Gal_Oxase/kelch_b-propeller"/>
</dbReference>
<sequence length="158" mass="18195">MDLASITSPMITKVVKLVADSNNLLHACVYSLKANSWRWICDLNYHINRSLPGVKRRVILAFDIVTQEFREMTFPDEKCPNSVVGSLNGRLCVFSRSYDLRDDIWVMNEYGVASSWTRIRISLMKPMCSTKNSDEVLLALDKDMVLYNFETHAWGRPQ</sequence>
<comment type="caution">
    <text evidence="1">The sequence shown here is derived from an EMBL/GenBank/DDBJ whole genome shotgun (WGS) entry which is preliminary data.</text>
</comment>
<keyword evidence="2" id="KW-1185">Reference proteome</keyword>
<dbReference type="PANTHER" id="PTHR31672">
    <property type="entry name" value="BNACNNG10540D PROTEIN"/>
    <property type="match status" value="1"/>
</dbReference>
<dbReference type="Proteomes" id="UP000886595">
    <property type="component" value="Unassembled WGS sequence"/>
</dbReference>
<dbReference type="AlphaFoldDB" id="A0A8X7UZD3"/>
<accession>A0A8X7UZD3</accession>
<dbReference type="EMBL" id="JAAMPC010000009">
    <property type="protein sequence ID" value="KAG2296432.1"/>
    <property type="molecule type" value="Genomic_DNA"/>
</dbReference>
<evidence type="ECO:0008006" key="3">
    <source>
        <dbReference type="Google" id="ProtNLM"/>
    </source>
</evidence>
<dbReference type="PANTHER" id="PTHR31672:SF13">
    <property type="entry name" value="F-BOX PROTEIN CPR30-LIKE"/>
    <property type="match status" value="1"/>
</dbReference>
<reference evidence="1 2" key="1">
    <citation type="submission" date="2020-02" db="EMBL/GenBank/DDBJ databases">
        <authorList>
            <person name="Ma Q."/>
            <person name="Huang Y."/>
            <person name="Song X."/>
            <person name="Pei D."/>
        </authorList>
    </citation>
    <scope>NUCLEOTIDE SEQUENCE [LARGE SCALE GENOMIC DNA]</scope>
    <source>
        <strain evidence="1">Sxm20200214</strain>
        <tissue evidence="1">Leaf</tissue>
    </source>
</reference>
<gene>
    <name evidence="1" type="ORF">Bca52824_043101</name>
</gene>